<gene>
    <name evidence="1" type="ORF">D1831_07965</name>
</gene>
<sequence>MTDKVAKTGPWLVSERYILKLQKIKANGVQDSVCFFGKLFSLVSQLMVIKNGSAFLSVLW</sequence>
<evidence type="ECO:0000313" key="1">
    <source>
        <dbReference type="EMBL" id="RRK10316.1"/>
    </source>
</evidence>
<accession>A0A3R8J6T7</accession>
<proteinExistence type="predicted"/>
<keyword evidence="2" id="KW-1185">Reference proteome</keyword>
<dbReference type="AlphaFoldDB" id="A0A3R8J6T7"/>
<reference evidence="1 2" key="1">
    <citation type="submission" date="2018-08" db="EMBL/GenBank/DDBJ databases">
        <title>Genome Lactobacillus garii FI11369.</title>
        <authorList>
            <person name="Diaz M."/>
            <person name="Narbad A."/>
        </authorList>
    </citation>
    <scope>NUCLEOTIDE SEQUENCE [LARGE SCALE GENOMIC DNA]</scope>
    <source>
        <strain evidence="1 2">FI11369</strain>
    </source>
</reference>
<protein>
    <submittedName>
        <fullName evidence="1">Uncharacterized protein</fullName>
    </submittedName>
</protein>
<dbReference type="EMBL" id="QWZQ01000023">
    <property type="protein sequence ID" value="RRK10316.1"/>
    <property type="molecule type" value="Genomic_DNA"/>
</dbReference>
<name>A0A3R8J6T7_9LACO</name>
<organism evidence="1 2">
    <name type="scientific">Lactiplantibacillus garii</name>
    <dbReference type="NCBI Taxonomy" id="2306423"/>
    <lineage>
        <taxon>Bacteria</taxon>
        <taxon>Bacillati</taxon>
        <taxon>Bacillota</taxon>
        <taxon>Bacilli</taxon>
        <taxon>Lactobacillales</taxon>
        <taxon>Lactobacillaceae</taxon>
        <taxon>Lactiplantibacillus</taxon>
    </lineage>
</organism>
<evidence type="ECO:0000313" key="2">
    <source>
        <dbReference type="Proteomes" id="UP000283633"/>
    </source>
</evidence>
<dbReference type="Proteomes" id="UP000283633">
    <property type="component" value="Unassembled WGS sequence"/>
</dbReference>
<comment type="caution">
    <text evidence="1">The sequence shown here is derived from an EMBL/GenBank/DDBJ whole genome shotgun (WGS) entry which is preliminary data.</text>
</comment>